<protein>
    <submittedName>
        <fullName evidence="1">Uncharacterized protein</fullName>
    </submittedName>
</protein>
<accession>A0ABW9RI66</accession>
<evidence type="ECO:0000313" key="1">
    <source>
        <dbReference type="EMBL" id="MTI23683.1"/>
    </source>
</evidence>
<reference evidence="1 2" key="1">
    <citation type="submission" date="2019-02" db="EMBL/GenBank/DDBJ databases">
        <authorList>
            <person name="Goldberg S.R."/>
            <person name="Haltli B.A."/>
            <person name="Correa H."/>
            <person name="Russell K.G."/>
        </authorList>
    </citation>
    <scope>NUCLEOTIDE SEQUENCE [LARGE SCALE GENOMIC DNA]</scope>
    <source>
        <strain evidence="1 2">JCM 16186</strain>
    </source>
</reference>
<name>A0ABW9RI66_9BACT</name>
<keyword evidence="2" id="KW-1185">Reference proteome</keyword>
<dbReference type="RefSeq" id="WP_155168878.1">
    <property type="nucleotide sequence ID" value="NZ_BAAAFL010000029.1"/>
</dbReference>
<dbReference type="Proteomes" id="UP000798808">
    <property type="component" value="Unassembled WGS sequence"/>
</dbReference>
<proteinExistence type="predicted"/>
<dbReference type="PROSITE" id="PS51257">
    <property type="entry name" value="PROKAR_LIPOPROTEIN"/>
    <property type="match status" value="1"/>
</dbReference>
<sequence length="183" mass="20731">MEQEKSNMKKFIFLFICIIFSGCKDGNVNDKNILTPPLEVEIKDLIKNGYKKVDSLNVITKTVNGVGVSYDFLNDNAPVFNRSIWITNVDSLAALNWIKENNGAIVSSWERMPGGKYKFFVRDRYSGLILLSIYSSNSLIINFEYPDLQNKNRSLDREIDEGGNVKIIGKDNDGKSVIIKPLQ</sequence>
<dbReference type="EMBL" id="SMLW01000274">
    <property type="protein sequence ID" value="MTI23683.1"/>
    <property type="molecule type" value="Genomic_DNA"/>
</dbReference>
<organism evidence="1 2">
    <name type="scientific">Fulvivirga kasyanovii</name>
    <dbReference type="NCBI Taxonomy" id="396812"/>
    <lineage>
        <taxon>Bacteria</taxon>
        <taxon>Pseudomonadati</taxon>
        <taxon>Bacteroidota</taxon>
        <taxon>Cytophagia</taxon>
        <taxon>Cytophagales</taxon>
        <taxon>Fulvivirgaceae</taxon>
        <taxon>Fulvivirga</taxon>
    </lineage>
</organism>
<evidence type="ECO:0000313" key="2">
    <source>
        <dbReference type="Proteomes" id="UP000798808"/>
    </source>
</evidence>
<comment type="caution">
    <text evidence="1">The sequence shown here is derived from an EMBL/GenBank/DDBJ whole genome shotgun (WGS) entry which is preliminary data.</text>
</comment>
<gene>
    <name evidence="1" type="ORF">E1163_01830</name>
</gene>